<dbReference type="AlphaFoldDB" id="A0AA37Q4Q3"/>
<dbReference type="GO" id="GO:0004143">
    <property type="term" value="F:ATP-dependent diacylglycerol kinase activity"/>
    <property type="evidence" value="ECO:0007669"/>
    <property type="project" value="InterPro"/>
</dbReference>
<dbReference type="EMBL" id="BRXS01000002">
    <property type="protein sequence ID" value="GLC24562.1"/>
    <property type="molecule type" value="Genomic_DNA"/>
</dbReference>
<accession>A0AA37Q4Q3</accession>
<protein>
    <recommendedName>
        <fullName evidence="4">Cytidylyltransferase family protein</fullName>
    </recommendedName>
</protein>
<evidence type="ECO:0000313" key="2">
    <source>
        <dbReference type="EMBL" id="GLC24562.1"/>
    </source>
</evidence>
<evidence type="ECO:0008006" key="4">
    <source>
        <dbReference type="Google" id="ProtNLM"/>
    </source>
</evidence>
<proteinExistence type="predicted"/>
<feature type="transmembrane region" description="Helical" evidence="1">
    <location>
        <begin position="101"/>
        <end position="121"/>
    </location>
</feature>
<gene>
    <name evidence="2" type="ORF">rosag_10750</name>
</gene>
<dbReference type="InterPro" id="IPR037997">
    <property type="entry name" value="Dgk1-like"/>
</dbReference>
<feature type="transmembrane region" description="Helical" evidence="1">
    <location>
        <begin position="76"/>
        <end position="95"/>
    </location>
</feature>
<dbReference type="PANTHER" id="PTHR31303:SF1">
    <property type="entry name" value="CTP-DEPENDENT DIACYLGLYCEROL KINASE 1"/>
    <property type="match status" value="1"/>
</dbReference>
<keyword evidence="3" id="KW-1185">Reference proteome</keyword>
<reference evidence="2" key="1">
    <citation type="submission" date="2022-08" db="EMBL/GenBank/DDBJ databases">
        <title>Draft genome sequencing of Roseisolibacter agri AW1220.</title>
        <authorList>
            <person name="Tobiishi Y."/>
            <person name="Tonouchi A."/>
        </authorList>
    </citation>
    <scope>NUCLEOTIDE SEQUENCE</scope>
    <source>
        <strain evidence="2">AW1220</strain>
    </source>
</reference>
<dbReference type="PANTHER" id="PTHR31303">
    <property type="entry name" value="CTP-DEPENDENT DIACYLGLYCEROL KINASE 1"/>
    <property type="match status" value="1"/>
</dbReference>
<evidence type="ECO:0000313" key="3">
    <source>
        <dbReference type="Proteomes" id="UP001161325"/>
    </source>
</evidence>
<feature type="transmembrane region" description="Helical" evidence="1">
    <location>
        <begin position="183"/>
        <end position="204"/>
    </location>
</feature>
<organism evidence="2 3">
    <name type="scientific">Roseisolibacter agri</name>
    <dbReference type="NCBI Taxonomy" id="2014610"/>
    <lineage>
        <taxon>Bacteria</taxon>
        <taxon>Pseudomonadati</taxon>
        <taxon>Gemmatimonadota</taxon>
        <taxon>Gemmatimonadia</taxon>
        <taxon>Gemmatimonadales</taxon>
        <taxon>Gemmatimonadaceae</taxon>
        <taxon>Roseisolibacter</taxon>
    </lineage>
</organism>
<comment type="caution">
    <text evidence="2">The sequence shown here is derived from an EMBL/GenBank/DDBJ whole genome shotgun (WGS) entry which is preliminary data.</text>
</comment>
<keyword evidence="1" id="KW-1133">Transmembrane helix</keyword>
<keyword evidence="1" id="KW-0472">Membrane</keyword>
<dbReference type="Proteomes" id="UP001161325">
    <property type="component" value="Unassembled WGS sequence"/>
</dbReference>
<keyword evidence="1" id="KW-0812">Transmembrane</keyword>
<dbReference type="RefSeq" id="WP_284349009.1">
    <property type="nucleotide sequence ID" value="NZ_BRXS01000002.1"/>
</dbReference>
<name>A0AA37Q4Q3_9BACT</name>
<feature type="transmembrane region" description="Helical" evidence="1">
    <location>
        <begin position="141"/>
        <end position="171"/>
    </location>
</feature>
<evidence type="ECO:0000256" key="1">
    <source>
        <dbReference type="SAM" id="Phobius"/>
    </source>
</evidence>
<dbReference type="Pfam" id="PF01148">
    <property type="entry name" value="CTP_transf_1"/>
    <property type="match status" value="1"/>
</dbReference>
<sequence length="207" mass="20818">MAVTLRHEVARKAIHLASAVVPAAYAAGLRRDVLAALLGGALVVALGVEVARHRVPSVRAPFERAVGDLLRPHERARWSGATWMLVAYVLALALFPRAVAVAAMLAVALGDAAAAVIGRWAGARRVTPTAGAAGKTWAGTIACAVATVLGALLVARLAPGAALACAVAAALAERPRGPFDDNVRVALAAGGGAQLATVVGALVASRL</sequence>
<feature type="transmembrane region" description="Helical" evidence="1">
    <location>
        <begin position="36"/>
        <end position="55"/>
    </location>
</feature>